<dbReference type="AlphaFoldDB" id="A0A1G9R6G1"/>
<gene>
    <name evidence="1" type="ORF">SAMN05428957_10361</name>
</gene>
<proteinExistence type="predicted"/>
<dbReference type="InterPro" id="IPR010179">
    <property type="entry name" value="CRISPR-assoc_prot_Cse3"/>
</dbReference>
<dbReference type="SUPFAM" id="SSF117987">
    <property type="entry name" value="CRISPR-associated protein"/>
    <property type="match status" value="1"/>
</dbReference>
<dbReference type="Pfam" id="PF08798">
    <property type="entry name" value="CRISPR_assoc"/>
    <property type="match status" value="1"/>
</dbReference>
<accession>A0A1G9R6G1</accession>
<dbReference type="EMBL" id="FNHP01000003">
    <property type="protein sequence ID" value="SDM18803.1"/>
    <property type="molecule type" value="Genomic_DNA"/>
</dbReference>
<dbReference type="STRING" id="1527607.SAMN05428957_10361"/>
<organism evidence="1 2">
    <name type="scientific">Oryzisolibacter propanilivorax</name>
    <dbReference type="NCBI Taxonomy" id="1527607"/>
    <lineage>
        <taxon>Bacteria</taxon>
        <taxon>Pseudomonadati</taxon>
        <taxon>Pseudomonadota</taxon>
        <taxon>Betaproteobacteria</taxon>
        <taxon>Burkholderiales</taxon>
        <taxon>Comamonadaceae</taxon>
        <taxon>Oryzisolibacter</taxon>
    </lineage>
</organism>
<dbReference type="OrthoDB" id="9795689at2"/>
<dbReference type="Proteomes" id="UP000198552">
    <property type="component" value="Unassembled WGS sequence"/>
</dbReference>
<dbReference type="Gene3D" id="3.30.70.1210">
    <property type="entry name" value="Crispr-associated protein, domain 2"/>
    <property type="match status" value="1"/>
</dbReference>
<protein>
    <submittedName>
        <fullName evidence="1">CRISPR system Cascade subunit CasE</fullName>
    </submittedName>
</protein>
<evidence type="ECO:0000313" key="1">
    <source>
        <dbReference type="EMBL" id="SDM18803.1"/>
    </source>
</evidence>
<evidence type="ECO:0000313" key="2">
    <source>
        <dbReference type="Proteomes" id="UP000198552"/>
    </source>
</evidence>
<sequence length="258" mass="28083">MSTTPQLHLLHLQPDARLLAAWMARHQARHARQSTDLGDALHGLLRAALGTHAPQPFRYLDEHRGLLAYTGLDAQAFEAHVASADPLAAQALGLCLADGRQGYRLRPFPNQWAPGHELNFDVRVRPAVRGAKGEQDAFLLAVAQAGGPQGAPLQREAVYAGWLRQHLSAPQDAERQPWQGAVELLDVRLSAFARSKVLRRTQAQTGQERKGKAIEGPDAVLTGRLRVADTTAFAHLLARGVGRHRSFGFGMLLLQPAG</sequence>
<name>A0A1G9R6G1_9BURK</name>
<dbReference type="RefSeq" id="WP_091567718.1">
    <property type="nucleotide sequence ID" value="NZ_FNHP01000003.1"/>
</dbReference>
<dbReference type="NCBIfam" id="TIGR01907">
    <property type="entry name" value="casE_Cse3"/>
    <property type="match status" value="1"/>
</dbReference>
<dbReference type="SMART" id="SM01101">
    <property type="entry name" value="CRISPR_assoc"/>
    <property type="match status" value="1"/>
</dbReference>
<keyword evidence="2" id="KW-1185">Reference proteome</keyword>
<reference evidence="2" key="1">
    <citation type="submission" date="2016-10" db="EMBL/GenBank/DDBJ databases">
        <authorList>
            <person name="Varghese N."/>
            <person name="Submissions S."/>
        </authorList>
    </citation>
    <scope>NUCLEOTIDE SEQUENCE [LARGE SCALE GENOMIC DNA]</scope>
    <source>
        <strain evidence="2">EPL6</strain>
    </source>
</reference>